<keyword evidence="2" id="KW-0677">Repeat</keyword>
<protein>
    <submittedName>
        <fullName evidence="3">Uncharacterized protein</fullName>
    </submittedName>
</protein>
<dbReference type="EMBL" id="MPUH01000345">
    <property type="protein sequence ID" value="OMJ82308.1"/>
    <property type="molecule type" value="Genomic_DNA"/>
</dbReference>
<dbReference type="PANTHER" id="PTHR46344:SF27">
    <property type="entry name" value="KELCH REPEAT SUPERFAMILY PROTEIN"/>
    <property type="match status" value="1"/>
</dbReference>
<dbReference type="PANTHER" id="PTHR46344">
    <property type="entry name" value="OS02G0202900 PROTEIN"/>
    <property type="match status" value="1"/>
</dbReference>
<evidence type="ECO:0000313" key="3">
    <source>
        <dbReference type="EMBL" id="OMJ82308.1"/>
    </source>
</evidence>
<accession>A0A1R2BZZ0</accession>
<name>A0A1R2BZZ0_9CILI</name>
<dbReference type="SUPFAM" id="SSF117281">
    <property type="entry name" value="Kelch motif"/>
    <property type="match status" value="1"/>
</dbReference>
<dbReference type="Proteomes" id="UP000187209">
    <property type="component" value="Unassembled WGS sequence"/>
</dbReference>
<comment type="caution">
    <text evidence="3">The sequence shown here is derived from an EMBL/GenBank/DDBJ whole genome shotgun (WGS) entry which is preliminary data.</text>
</comment>
<dbReference type="SMART" id="SM00612">
    <property type="entry name" value="Kelch"/>
    <property type="match status" value="2"/>
</dbReference>
<dbReference type="Gene3D" id="2.120.10.80">
    <property type="entry name" value="Kelch-type beta propeller"/>
    <property type="match status" value="1"/>
</dbReference>
<dbReference type="InterPro" id="IPR015915">
    <property type="entry name" value="Kelch-typ_b-propeller"/>
</dbReference>
<evidence type="ECO:0000256" key="1">
    <source>
        <dbReference type="ARBA" id="ARBA00022441"/>
    </source>
</evidence>
<evidence type="ECO:0000256" key="2">
    <source>
        <dbReference type="ARBA" id="ARBA00022737"/>
    </source>
</evidence>
<proteinExistence type="predicted"/>
<keyword evidence="1" id="KW-0880">Kelch repeat</keyword>
<dbReference type="OrthoDB" id="191037at2759"/>
<organism evidence="3 4">
    <name type="scientific">Stentor coeruleus</name>
    <dbReference type="NCBI Taxonomy" id="5963"/>
    <lineage>
        <taxon>Eukaryota</taxon>
        <taxon>Sar</taxon>
        <taxon>Alveolata</taxon>
        <taxon>Ciliophora</taxon>
        <taxon>Postciliodesmatophora</taxon>
        <taxon>Heterotrichea</taxon>
        <taxon>Heterotrichida</taxon>
        <taxon>Stentoridae</taxon>
        <taxon>Stentor</taxon>
    </lineage>
</organism>
<gene>
    <name evidence="3" type="ORF">SteCoe_17022</name>
</gene>
<keyword evidence="4" id="KW-1185">Reference proteome</keyword>
<sequence>MDQLCSLCQDPARAKCSCKDSEQNFCLSCLDKHIRERGVRHIINDLSQKKPPSCASCNMVMEILCLCNDTKTRLCHNCLISHLANSPSIPHSIEPMATDLLTESPDDMRKFLEKKKIVEELVSSARSNLDTINNFINEANAAKKRIIEVIDKVILEAMDKAQKIKVHIEGIVGLLETKKFAPNGVNGEKDWADRIVENCTAETVSLAAKDLRFLIGEVNEEPVIQALAQLAVLKVVKDPLKSTNTIYFVKPKSKEVVYFDAGSTQKNRVVLGELIKLKDGGAWCTVGTGRLVYCGGQEKPESSKDSYEISLYENKVIKLKDMIEARTYPAVIYSNYTVYVFGGHKNKIPIKSCEKLNLVTGEWTSLDEMANSRSGIVASHHNGKVYLIGDTSSKQIEYFELKTEKFHNLGIQIEGRDNFTMSIALQKKIIILQKDKMYEVNLERNDCKTLKNIPFGCWWCPFSPVVQDKKIYFARYDEQALWRLDTEPALEVVKCFKL</sequence>
<dbReference type="InterPro" id="IPR006652">
    <property type="entry name" value="Kelch_1"/>
</dbReference>
<dbReference type="AlphaFoldDB" id="A0A1R2BZZ0"/>
<dbReference type="Pfam" id="PF01344">
    <property type="entry name" value="Kelch_1"/>
    <property type="match status" value="1"/>
</dbReference>
<reference evidence="3 4" key="1">
    <citation type="submission" date="2016-11" db="EMBL/GenBank/DDBJ databases">
        <title>The macronuclear genome of Stentor coeruleus: a giant cell with tiny introns.</title>
        <authorList>
            <person name="Slabodnick M."/>
            <person name="Ruby J.G."/>
            <person name="Reiff S.B."/>
            <person name="Swart E.C."/>
            <person name="Gosai S."/>
            <person name="Prabakaran S."/>
            <person name="Witkowska E."/>
            <person name="Larue G.E."/>
            <person name="Fisher S."/>
            <person name="Freeman R.M."/>
            <person name="Gunawardena J."/>
            <person name="Chu W."/>
            <person name="Stover N.A."/>
            <person name="Gregory B.D."/>
            <person name="Nowacki M."/>
            <person name="Derisi J."/>
            <person name="Roy S.W."/>
            <person name="Marshall W.F."/>
            <person name="Sood P."/>
        </authorList>
    </citation>
    <scope>NUCLEOTIDE SEQUENCE [LARGE SCALE GENOMIC DNA]</scope>
    <source>
        <strain evidence="3">WM001</strain>
    </source>
</reference>
<evidence type="ECO:0000313" key="4">
    <source>
        <dbReference type="Proteomes" id="UP000187209"/>
    </source>
</evidence>